<dbReference type="RefSeq" id="WP_284306937.1">
    <property type="nucleotide sequence ID" value="NZ_BSPB01000005.1"/>
</dbReference>
<organism evidence="2 3">
    <name type="scientific">Hydrogenophaga electricum</name>
    <dbReference type="NCBI Taxonomy" id="1230953"/>
    <lineage>
        <taxon>Bacteria</taxon>
        <taxon>Pseudomonadati</taxon>
        <taxon>Pseudomonadota</taxon>
        <taxon>Betaproteobacteria</taxon>
        <taxon>Burkholderiales</taxon>
        <taxon>Comamonadaceae</taxon>
        <taxon>Hydrogenophaga</taxon>
    </lineage>
</organism>
<sequence length="149" mass="16697">MAEDRADLATLEALVRALDGAGRRRLMRRIVQDVRREQGRRIGRQQDPDGKAFAPRSINPASPDQKRGPMFKGLRLIRSMTVQASESDGAVGFVGRVERIARVHQLGEMDRPRPRLRPVRYPVRQLLGVSSQTEAVVWDALQRHLVGGG</sequence>
<keyword evidence="3" id="KW-1185">Reference proteome</keyword>
<name>A0ABQ6C152_9BURK</name>
<comment type="caution">
    <text evidence="2">The sequence shown here is derived from an EMBL/GenBank/DDBJ whole genome shotgun (WGS) entry which is preliminary data.</text>
</comment>
<dbReference type="Proteomes" id="UP001156903">
    <property type="component" value="Unassembled WGS sequence"/>
</dbReference>
<evidence type="ECO:0000313" key="3">
    <source>
        <dbReference type="Proteomes" id="UP001156903"/>
    </source>
</evidence>
<evidence type="ECO:0000256" key="1">
    <source>
        <dbReference type="SAM" id="MobiDB-lite"/>
    </source>
</evidence>
<feature type="compositionally biased region" description="Basic and acidic residues" evidence="1">
    <location>
        <begin position="35"/>
        <end position="50"/>
    </location>
</feature>
<dbReference type="Pfam" id="PF05069">
    <property type="entry name" value="Phage_tail_S"/>
    <property type="match status" value="1"/>
</dbReference>
<accession>A0ABQ6C152</accession>
<gene>
    <name evidence="2" type="ORF">GCM10007935_10200</name>
</gene>
<reference evidence="3" key="1">
    <citation type="journal article" date="2019" name="Int. J. Syst. Evol. Microbiol.">
        <title>The Global Catalogue of Microorganisms (GCM) 10K type strain sequencing project: providing services to taxonomists for standard genome sequencing and annotation.</title>
        <authorList>
            <consortium name="The Broad Institute Genomics Platform"/>
            <consortium name="The Broad Institute Genome Sequencing Center for Infectious Disease"/>
            <person name="Wu L."/>
            <person name="Ma J."/>
        </authorList>
    </citation>
    <scope>NUCLEOTIDE SEQUENCE [LARGE SCALE GENOMIC DNA]</scope>
    <source>
        <strain evidence="3">NBRC 109341</strain>
    </source>
</reference>
<feature type="region of interest" description="Disordered" evidence="1">
    <location>
        <begin position="35"/>
        <end position="69"/>
    </location>
</feature>
<dbReference type="EMBL" id="BSPB01000005">
    <property type="protein sequence ID" value="GLS13590.1"/>
    <property type="molecule type" value="Genomic_DNA"/>
</dbReference>
<dbReference type="InterPro" id="IPR006522">
    <property type="entry name" value="Phage_virion_morphogenesis"/>
</dbReference>
<proteinExistence type="predicted"/>
<evidence type="ECO:0000313" key="2">
    <source>
        <dbReference type="EMBL" id="GLS13590.1"/>
    </source>
</evidence>
<dbReference type="NCBIfam" id="TIGR01635">
    <property type="entry name" value="tail_comp_S"/>
    <property type="match status" value="1"/>
</dbReference>
<protein>
    <submittedName>
        <fullName evidence="2">Virion morphogenesis protein</fullName>
    </submittedName>
</protein>